<sequence>MDDYTITHFHHEGAFFKNRDTLYVGKKEPVAVFDIDKDHFSMIEMLYYTKELGKFRKYHLEVDEGFSEANERVYADVDIVEIEQYVDEDLDGVETYVESTCDSEEDDIKRNKATRYIGRLGIDEDYIDSLEADSDNSKDESDPEAVAGVDLPARRKSTKLRYDNKYGVSILELRMIFESVVEFREALTKYAIEYKVKLKLRPNEKKRVKTLCKDKRSKWLLYDVLDRESGDFMGLVMRVSNNNGLDGCFLKDAYEGELLVAVDRNGNRQMFSIAG</sequence>
<comment type="caution">
    <text evidence="2">The sequence shown here is derived from an EMBL/GenBank/DDBJ whole genome shotgun (WGS) entry which is preliminary data.</text>
</comment>
<name>A0ABS8TCY4_DATST</name>
<evidence type="ECO:0000313" key="3">
    <source>
        <dbReference type="Proteomes" id="UP000823775"/>
    </source>
</evidence>
<gene>
    <name evidence="2" type="ORF">HAX54_007307</name>
</gene>
<reference evidence="2 3" key="1">
    <citation type="journal article" date="2021" name="BMC Genomics">
        <title>Datura genome reveals duplications of psychoactive alkaloid biosynthetic genes and high mutation rate following tissue culture.</title>
        <authorList>
            <person name="Rajewski A."/>
            <person name="Carter-House D."/>
            <person name="Stajich J."/>
            <person name="Litt A."/>
        </authorList>
    </citation>
    <scope>NUCLEOTIDE SEQUENCE [LARGE SCALE GENOMIC DNA]</scope>
    <source>
        <strain evidence="2">AR-01</strain>
    </source>
</reference>
<evidence type="ECO:0000313" key="2">
    <source>
        <dbReference type="EMBL" id="MCD7468814.1"/>
    </source>
</evidence>
<organism evidence="2 3">
    <name type="scientific">Datura stramonium</name>
    <name type="common">Jimsonweed</name>
    <name type="synonym">Common thornapple</name>
    <dbReference type="NCBI Taxonomy" id="4076"/>
    <lineage>
        <taxon>Eukaryota</taxon>
        <taxon>Viridiplantae</taxon>
        <taxon>Streptophyta</taxon>
        <taxon>Embryophyta</taxon>
        <taxon>Tracheophyta</taxon>
        <taxon>Spermatophyta</taxon>
        <taxon>Magnoliopsida</taxon>
        <taxon>eudicotyledons</taxon>
        <taxon>Gunneridae</taxon>
        <taxon>Pentapetalae</taxon>
        <taxon>asterids</taxon>
        <taxon>lamiids</taxon>
        <taxon>Solanales</taxon>
        <taxon>Solanaceae</taxon>
        <taxon>Solanoideae</taxon>
        <taxon>Datureae</taxon>
        <taxon>Datura</taxon>
    </lineage>
</organism>
<accession>A0ABS8TCY4</accession>
<dbReference type="Proteomes" id="UP000823775">
    <property type="component" value="Unassembled WGS sequence"/>
</dbReference>
<dbReference type="InterPro" id="IPR004332">
    <property type="entry name" value="Transposase_MuDR"/>
</dbReference>
<feature type="domain" description="Transposase MuDR plant" evidence="1">
    <location>
        <begin position="176"/>
        <end position="219"/>
    </location>
</feature>
<keyword evidence="3" id="KW-1185">Reference proteome</keyword>
<protein>
    <recommendedName>
        <fullName evidence="1">Transposase MuDR plant domain-containing protein</fullName>
    </recommendedName>
</protein>
<dbReference type="EMBL" id="JACEIK010001375">
    <property type="protein sequence ID" value="MCD7468814.1"/>
    <property type="molecule type" value="Genomic_DNA"/>
</dbReference>
<proteinExistence type="predicted"/>
<evidence type="ECO:0000259" key="1">
    <source>
        <dbReference type="Pfam" id="PF03108"/>
    </source>
</evidence>
<dbReference type="Pfam" id="PF03108">
    <property type="entry name" value="DBD_Tnp_Mut"/>
    <property type="match status" value="1"/>
</dbReference>